<dbReference type="InterPro" id="IPR004433">
    <property type="entry name" value="MenaQ_synth_MenD"/>
</dbReference>
<evidence type="ECO:0000313" key="11">
    <source>
        <dbReference type="EMBL" id="OCH17565.1"/>
    </source>
</evidence>
<dbReference type="Gene3D" id="3.40.50.1220">
    <property type="entry name" value="TPP-binding domain"/>
    <property type="match status" value="1"/>
</dbReference>
<dbReference type="PANTHER" id="PTHR42916">
    <property type="entry name" value="2-SUCCINYL-5-ENOLPYRUVYL-6-HYDROXY-3-CYCLOHEXENE-1-CARBOXYLATE SYNTHASE"/>
    <property type="match status" value="1"/>
</dbReference>
<comment type="function">
    <text evidence="7">Catalyzes the thiamine diphosphate-dependent decarboxylation of 2-oxoglutarate and the subsequent addition of the resulting succinic semialdehyde-thiamine pyrophosphate anion to isochorismate to yield 2-succinyl-5-enolpyruvyl-6-hydroxy-3-cyclohexene-1-carboxylate (SEPHCHC).</text>
</comment>
<evidence type="ECO:0000256" key="6">
    <source>
        <dbReference type="ARBA" id="ARBA00023211"/>
    </source>
</evidence>
<feature type="domain" description="Thiamine pyrophosphate enzyme N-terminal TPP-binding" evidence="9">
    <location>
        <begin position="15"/>
        <end position="127"/>
    </location>
</feature>
<dbReference type="NCBIfam" id="TIGR00173">
    <property type="entry name" value="menD"/>
    <property type="match status" value="1"/>
</dbReference>
<dbReference type="EMBL" id="MAJU01000029">
    <property type="protein sequence ID" value="OCH17565.1"/>
    <property type="molecule type" value="Genomic_DNA"/>
</dbReference>
<dbReference type="InterPro" id="IPR011766">
    <property type="entry name" value="TPP_enzyme_TPP-bd"/>
</dbReference>
<dbReference type="STRING" id="688.A6E04_18205"/>
<keyword evidence="5 7" id="KW-0786">Thiamine pyrophosphate</keyword>
<comment type="subunit">
    <text evidence="7">Homodimer.</text>
</comment>
<dbReference type="RefSeq" id="WP_065612038.1">
    <property type="nucleotide sequence ID" value="NZ_CAWMPN010000029.1"/>
</dbReference>
<dbReference type="GO" id="GO:0030976">
    <property type="term" value="F:thiamine pyrophosphate binding"/>
    <property type="evidence" value="ECO:0007669"/>
    <property type="project" value="UniProtKB-UniRule"/>
</dbReference>
<dbReference type="InterPro" id="IPR012001">
    <property type="entry name" value="Thiamin_PyroP_enz_TPP-bd_dom"/>
</dbReference>
<evidence type="ECO:0000256" key="4">
    <source>
        <dbReference type="ARBA" id="ARBA00022842"/>
    </source>
</evidence>
<evidence type="ECO:0000256" key="1">
    <source>
        <dbReference type="ARBA" id="ARBA00022428"/>
    </source>
</evidence>
<comment type="caution">
    <text evidence="11">The sequence shown here is derived from an EMBL/GenBank/DDBJ whole genome shotgun (WGS) entry which is preliminary data.</text>
</comment>
<keyword evidence="1 7" id="KW-0474">Menaquinone biosynthesis</keyword>
<feature type="domain" description="Menaquinone biosynthesis protein MenD middle" evidence="10">
    <location>
        <begin position="192"/>
        <end position="396"/>
    </location>
</feature>
<proteinExistence type="inferred from homology"/>
<dbReference type="AlphaFoldDB" id="A0A1B9NU86"/>
<evidence type="ECO:0000256" key="7">
    <source>
        <dbReference type="HAMAP-Rule" id="MF_01659"/>
    </source>
</evidence>
<dbReference type="Pfam" id="PF02775">
    <property type="entry name" value="TPP_enzyme_C"/>
    <property type="match status" value="1"/>
</dbReference>
<organism evidence="11 12">
    <name type="scientific">Aliivibrio logei</name>
    <name type="common">Vibrio logei</name>
    <dbReference type="NCBI Taxonomy" id="688"/>
    <lineage>
        <taxon>Bacteria</taxon>
        <taxon>Pseudomonadati</taxon>
        <taxon>Pseudomonadota</taxon>
        <taxon>Gammaproteobacteria</taxon>
        <taxon>Vibrionales</taxon>
        <taxon>Vibrionaceae</taxon>
        <taxon>Aliivibrio</taxon>
    </lineage>
</organism>
<evidence type="ECO:0000313" key="12">
    <source>
        <dbReference type="Proteomes" id="UP000093523"/>
    </source>
</evidence>
<dbReference type="Gene3D" id="3.40.50.970">
    <property type="match status" value="2"/>
</dbReference>
<dbReference type="CDD" id="cd02009">
    <property type="entry name" value="TPP_SHCHC_synthase"/>
    <property type="match status" value="1"/>
</dbReference>
<dbReference type="Proteomes" id="UP000093523">
    <property type="component" value="Unassembled WGS sequence"/>
</dbReference>
<dbReference type="InterPro" id="IPR029035">
    <property type="entry name" value="DHS-like_NAD/FAD-binding_dom"/>
</dbReference>
<dbReference type="UniPathway" id="UPA00079"/>
<evidence type="ECO:0000259" key="8">
    <source>
        <dbReference type="Pfam" id="PF02775"/>
    </source>
</evidence>
<name>A0A1B9NU86_ALILO</name>
<dbReference type="PANTHER" id="PTHR42916:SF1">
    <property type="entry name" value="PROTEIN PHYLLO, CHLOROPLASTIC"/>
    <property type="match status" value="1"/>
</dbReference>
<evidence type="ECO:0000256" key="5">
    <source>
        <dbReference type="ARBA" id="ARBA00023052"/>
    </source>
</evidence>
<keyword evidence="2 7" id="KW-0808">Transferase</keyword>
<keyword evidence="6 7" id="KW-0464">Manganese</keyword>
<reference evidence="11 12" key="1">
    <citation type="submission" date="2016-06" db="EMBL/GenBank/DDBJ databases">
        <authorList>
            <person name="Kjaerup R.B."/>
            <person name="Dalgaard T.S."/>
            <person name="Juul-Madsen H.R."/>
        </authorList>
    </citation>
    <scope>NUCLEOTIDE SEQUENCE [LARGE SCALE GENOMIC DNA]</scope>
    <source>
        <strain evidence="11 12">1S159</strain>
    </source>
</reference>
<dbReference type="InterPro" id="IPR029061">
    <property type="entry name" value="THDP-binding"/>
</dbReference>
<comment type="pathway">
    <text evidence="7">Quinol/quinone metabolism; 1,4-dihydroxy-2-naphthoate biosynthesis; 1,4-dihydroxy-2-naphthoate from chorismate: step 2/7.</text>
</comment>
<sequence length="577" mass="63752">MMQPEQQVMLNQVWAELIIEELVRNGVKHVCIAPGSRSTPLTLAASEHENLSIHTHFDERGLGFLALGIAKASLQPVAVIVTSGTAVANLLPSVVESGLTKEKLILLTADRPVELIDCGANQAINQHNIFSSHVCHSLSLPSPSLNVPAQWVLSRLDQACFTQKEQGGAIHVNCPFPEPFYGKKDETLLLAYLAPIQAWKTTTLPYVEQLTPNYDVAVSPQWMQVAQKKGVVIIGKVTLVEAQAAAELGRELGWPVLSDPQSGYCSEWAHYDLWMQNQNCLALLGDVECVLQFGARLVSKRLSAWLSMYDQQYWIVDTHPELLDSTFRQHTRYHASIIDWCTAHTERLQGRDCYFDHAPLTQWSESLKVASQNILALTCSMVCHTETLSELSFALTVGQKVNHCDWFIGNSLIVRLLDMVGEINQQPVYTNRGASGIDGLMATAMGVHLSNQSPLLCLVGDTSLLYDLNSLALLKQATQPIVVVVLNNDGGGIFDLLPVNEKKKDDFYRMPHHLEFSHAAAMFGLTYHKPETLSCAISMINDGLKSGVHLVEINTPSGQAGEELTRLFQTIQHATLF</sequence>
<dbReference type="Pfam" id="PF16582">
    <property type="entry name" value="TPP_enzyme_M_2"/>
    <property type="match status" value="1"/>
</dbReference>
<gene>
    <name evidence="7" type="primary">menD</name>
    <name evidence="11" type="ORF">A6E04_18205</name>
</gene>
<evidence type="ECO:0000259" key="10">
    <source>
        <dbReference type="Pfam" id="PF16582"/>
    </source>
</evidence>
<accession>A0A1B9NU86</accession>
<dbReference type="EC" id="2.2.1.9" evidence="7"/>
<dbReference type="GO" id="GO:0009234">
    <property type="term" value="P:menaquinone biosynthetic process"/>
    <property type="evidence" value="ECO:0007669"/>
    <property type="project" value="UniProtKB-UniRule"/>
</dbReference>
<dbReference type="PIRSF" id="PIRSF004983">
    <property type="entry name" value="MenD"/>
    <property type="match status" value="1"/>
</dbReference>
<keyword evidence="3 7" id="KW-0479">Metal-binding</keyword>
<keyword evidence="4 7" id="KW-0460">Magnesium</keyword>
<evidence type="ECO:0000259" key="9">
    <source>
        <dbReference type="Pfam" id="PF02776"/>
    </source>
</evidence>
<dbReference type="SUPFAM" id="SSF52518">
    <property type="entry name" value="Thiamin diphosphate-binding fold (THDP-binding)"/>
    <property type="match status" value="2"/>
</dbReference>
<dbReference type="CDD" id="cd07037">
    <property type="entry name" value="TPP_PYR_MenD"/>
    <property type="match status" value="1"/>
</dbReference>
<dbReference type="HAMAP" id="MF_01659">
    <property type="entry name" value="MenD"/>
    <property type="match status" value="1"/>
</dbReference>
<comment type="cofactor">
    <cofactor evidence="7">
        <name>Mg(2+)</name>
        <dbReference type="ChEBI" id="CHEBI:18420"/>
    </cofactor>
    <cofactor evidence="7">
        <name>Mn(2+)</name>
        <dbReference type="ChEBI" id="CHEBI:29035"/>
    </cofactor>
</comment>
<comment type="similarity">
    <text evidence="7">Belongs to the TPP enzyme family. MenD subfamily.</text>
</comment>
<comment type="catalytic activity">
    <reaction evidence="7">
        <text>isochorismate + 2-oxoglutarate + H(+) = 5-enolpyruvoyl-6-hydroxy-2-succinyl-cyclohex-3-ene-1-carboxylate + CO2</text>
        <dbReference type="Rhea" id="RHEA:25593"/>
        <dbReference type="ChEBI" id="CHEBI:15378"/>
        <dbReference type="ChEBI" id="CHEBI:16526"/>
        <dbReference type="ChEBI" id="CHEBI:16810"/>
        <dbReference type="ChEBI" id="CHEBI:29780"/>
        <dbReference type="ChEBI" id="CHEBI:58818"/>
        <dbReference type="EC" id="2.2.1.9"/>
    </reaction>
</comment>
<protein>
    <recommendedName>
        <fullName evidence="7">2-succinyl-5-enolpyruvyl-6-hydroxy-3-cyclohexene-1-carboxylate synthase</fullName>
        <shortName evidence="7">SEPHCHC synthase</shortName>
        <ecNumber evidence="7">2.2.1.9</ecNumber>
    </recommendedName>
    <alternativeName>
        <fullName evidence="7">Menaquinone biosynthesis protein MenD</fullName>
    </alternativeName>
</protein>
<dbReference type="GO" id="GO:0000287">
    <property type="term" value="F:magnesium ion binding"/>
    <property type="evidence" value="ECO:0007669"/>
    <property type="project" value="UniProtKB-UniRule"/>
</dbReference>
<dbReference type="UniPathway" id="UPA01057">
    <property type="reaction ID" value="UER00164"/>
</dbReference>
<evidence type="ECO:0000256" key="3">
    <source>
        <dbReference type="ARBA" id="ARBA00022723"/>
    </source>
</evidence>
<comment type="cofactor">
    <cofactor evidence="7">
        <name>thiamine diphosphate</name>
        <dbReference type="ChEBI" id="CHEBI:58937"/>
    </cofactor>
    <text evidence="7">Binds 1 thiamine pyrophosphate per subunit.</text>
</comment>
<dbReference type="GO" id="GO:0030145">
    <property type="term" value="F:manganese ion binding"/>
    <property type="evidence" value="ECO:0007669"/>
    <property type="project" value="UniProtKB-UniRule"/>
</dbReference>
<evidence type="ECO:0000256" key="2">
    <source>
        <dbReference type="ARBA" id="ARBA00022679"/>
    </source>
</evidence>
<dbReference type="Pfam" id="PF02776">
    <property type="entry name" value="TPP_enzyme_N"/>
    <property type="match status" value="1"/>
</dbReference>
<dbReference type="GO" id="GO:0070204">
    <property type="term" value="F:2-succinyl-5-enolpyruvyl-6-hydroxy-3-cyclohexene-1-carboxylic-acid synthase activity"/>
    <property type="evidence" value="ECO:0007669"/>
    <property type="project" value="UniProtKB-UniRule"/>
</dbReference>
<comment type="pathway">
    <text evidence="7">Quinol/quinone metabolism; menaquinone biosynthesis.</text>
</comment>
<dbReference type="SUPFAM" id="SSF52467">
    <property type="entry name" value="DHS-like NAD/FAD-binding domain"/>
    <property type="match status" value="1"/>
</dbReference>
<dbReference type="OrthoDB" id="9791859at2"/>
<feature type="domain" description="Thiamine pyrophosphate enzyme TPP-binding" evidence="8">
    <location>
        <begin position="437"/>
        <end position="533"/>
    </location>
</feature>
<dbReference type="InterPro" id="IPR032264">
    <property type="entry name" value="MenD_middle"/>
</dbReference>